<dbReference type="Proteomes" id="UP000076727">
    <property type="component" value="Unassembled WGS sequence"/>
</dbReference>
<dbReference type="PROSITE" id="PS50020">
    <property type="entry name" value="WW_DOMAIN_2"/>
    <property type="match status" value="1"/>
</dbReference>
<dbReference type="Pfam" id="PF00617">
    <property type="entry name" value="RasGEF"/>
    <property type="match status" value="1"/>
</dbReference>
<feature type="region of interest" description="Disordered" evidence="5">
    <location>
        <begin position="190"/>
        <end position="244"/>
    </location>
</feature>
<dbReference type="Gene3D" id="1.10.840.10">
    <property type="entry name" value="Ras guanine-nucleotide exchange factors catalytic domain"/>
    <property type="match status" value="1"/>
</dbReference>
<dbReference type="SMART" id="SM00229">
    <property type="entry name" value="RasGEFN"/>
    <property type="match status" value="1"/>
</dbReference>
<reference evidence="10 11" key="1">
    <citation type="journal article" date="2016" name="Mol. Biol. Evol.">
        <title>Comparative Genomics of Early-Diverging Mushroom-Forming Fungi Provides Insights into the Origins of Lignocellulose Decay Capabilities.</title>
        <authorList>
            <person name="Nagy L.G."/>
            <person name="Riley R."/>
            <person name="Tritt A."/>
            <person name="Adam C."/>
            <person name="Daum C."/>
            <person name="Floudas D."/>
            <person name="Sun H."/>
            <person name="Yadav J.S."/>
            <person name="Pangilinan J."/>
            <person name="Larsson K.H."/>
            <person name="Matsuura K."/>
            <person name="Barry K."/>
            <person name="Labutti K."/>
            <person name="Kuo R."/>
            <person name="Ohm R.A."/>
            <person name="Bhattacharya S.S."/>
            <person name="Shirouzu T."/>
            <person name="Yoshinaga Y."/>
            <person name="Martin F.M."/>
            <person name="Grigoriev I.V."/>
            <person name="Hibbett D.S."/>
        </authorList>
    </citation>
    <scope>NUCLEOTIDE SEQUENCE [LARGE SCALE GENOMIC DNA]</scope>
    <source>
        <strain evidence="10 11">L-15889</strain>
    </source>
</reference>
<dbReference type="InterPro" id="IPR023578">
    <property type="entry name" value="Ras_GEF_dom_sf"/>
</dbReference>
<feature type="region of interest" description="Disordered" evidence="5">
    <location>
        <begin position="277"/>
        <end position="296"/>
    </location>
</feature>
<keyword evidence="1 4" id="KW-0728">SH3 domain</keyword>
<dbReference type="PROSITE" id="PS50009">
    <property type="entry name" value="RASGEF_CAT"/>
    <property type="match status" value="1"/>
</dbReference>
<sequence length="1284" mass="141721">MATVTAAASGPQLLASSSTGYDVQQDAQQFGSQGVDQEDEMSTFWCRALYDYQPPDGSSLSFRKDDIIEVLSRLDTGWWDGLLGEQRGWFPSNYVTVISEEEAEMALGGGGMFTTQVPSIADSFTVDMTSSGSGWRRSDDDEWGPGEMEFLNQASPGTHDRNGLKGEMVQHNDFWVPQVSQDGRIFYVNTQTGQQSRDIPREPDSDPDADLAALSSQLPSGAGPNAGFGTSIPNRSPTPEPWIRRLTDDGLSYHYVNKLSGEESWTLPPSALAGRLRSESSVSASTGRPDSFPDWLSMASPASSVFPAQRDRRGSTPGNHAGANSTQQAGQIALTPPEHLARTLQQALAAPQPKSPIVLSDQVQKAIAAVLRYLQTITSRQPEQLEELDRRVLEVVSAIRNLVYVTASPPNHIPASLYPRDAEDPRPSSAASSSQTHLKVAQRKVAGALSKFVLSALAMQYDPGLQDGDRQPGRLESDIAELERAVAAFVMDVRDLTGQEAPEKPLPTKRLYGAFSTANVGLGLPGAGVGGTWRGFGYVPLDVTAQPPMQILSTDRVSDMKAAMKSFLQALSTAVAFLKRADLSIEHVRTETKNALTQLDLTLKLVNSIDIARHVDVDGIGAVVVGQNLPSGQYTQIVDSARLLMRTLEASLQSLYDDGSSLLIAIQRLGQPWTENRAAIRDHIDALLDAVIANADVMVQSLESLLVVGHDEANTSQFDYRSSIDWRLSRPPDLLDLDATLDLGTVLSRKPPRPLPDPKLASINTVKRIRADSVSDAPTPASSSHEVVSASEETLVSPSIDPTGMEKLATVSQLSKSPPRSKAGASKAERILGSDLPSHIKEKLDLDSKPWYLRPNYDQSEIMLEPDGTVRAGTPAALVERLTAHEQVDTTFNHHFLLTFKSFMTVDQLFNLLVRRFYIEAPPNLSPIEFEDWSNSKQCIIRFRVLNILKTMVTDEGVLEKSDMYILGPMKEFVSNEDVVNIAAAKQLLILIERSQKGGEMPVKITTVPIAPPAPYLPRNPRNMKLLDIDPIEIARQLTLMEFAMYKKIRSMECLMRSKASKPGKHNDSFSQIIQLTNKIGYWVAESILENKDSKRRASIVKHFVMAADQCRILQNYSTMNAIVSGLAGTSVRRLKRTWEQVDARTMERLRLCESNFETIKNYNSYRHMLAGLAPPCLPFIGSFLTTLVFINDGSGDKLGDDMINFRKRQKAAEVIQDIKRWQSNPYNFATVASILSYLEQCLNKYADDGVDYADQLWKLSLEREPKEREDERMARLLQESGFL</sequence>
<dbReference type="InterPro" id="IPR057827">
    <property type="entry name" value="WW_fungi"/>
</dbReference>
<feature type="compositionally biased region" description="Polar residues" evidence="5">
    <location>
        <begin position="316"/>
        <end position="330"/>
    </location>
</feature>
<dbReference type="PANTHER" id="PTHR23113">
    <property type="entry name" value="GUANINE NUCLEOTIDE EXCHANGE FACTOR"/>
    <property type="match status" value="1"/>
</dbReference>
<dbReference type="CDD" id="cd00155">
    <property type="entry name" value="RasGEF"/>
    <property type="match status" value="1"/>
</dbReference>
<feature type="domain" description="WW" evidence="8">
    <location>
        <begin position="236"/>
        <end position="270"/>
    </location>
</feature>
<evidence type="ECO:0000259" key="6">
    <source>
        <dbReference type="PROSITE" id="PS50002"/>
    </source>
</evidence>
<proteinExistence type="predicted"/>
<dbReference type="Pfam" id="PF23518">
    <property type="entry name" value="WW_2"/>
    <property type="match status" value="1"/>
</dbReference>
<feature type="compositionally biased region" description="Polar residues" evidence="5">
    <location>
        <begin position="279"/>
        <end position="288"/>
    </location>
</feature>
<keyword evidence="2 3" id="KW-0344">Guanine-nucleotide releasing factor</keyword>
<dbReference type="OrthoDB" id="546434at2759"/>
<dbReference type="CDD" id="cd00201">
    <property type="entry name" value="WW"/>
    <property type="match status" value="1"/>
</dbReference>
<dbReference type="PROSITE" id="PS50002">
    <property type="entry name" value="SH3"/>
    <property type="match status" value="1"/>
</dbReference>
<evidence type="ECO:0000256" key="5">
    <source>
        <dbReference type="SAM" id="MobiDB-lite"/>
    </source>
</evidence>
<dbReference type="GO" id="GO:0005085">
    <property type="term" value="F:guanyl-nucleotide exchange factor activity"/>
    <property type="evidence" value="ECO:0007669"/>
    <property type="project" value="UniProtKB-KW"/>
</dbReference>
<evidence type="ECO:0000256" key="1">
    <source>
        <dbReference type="ARBA" id="ARBA00022443"/>
    </source>
</evidence>
<evidence type="ECO:0000259" key="7">
    <source>
        <dbReference type="PROSITE" id="PS50009"/>
    </source>
</evidence>
<dbReference type="SMART" id="SM00147">
    <property type="entry name" value="RasGEF"/>
    <property type="match status" value="1"/>
</dbReference>
<dbReference type="InterPro" id="IPR036964">
    <property type="entry name" value="RASGEF_cat_dom_sf"/>
</dbReference>
<evidence type="ECO:0000256" key="3">
    <source>
        <dbReference type="PROSITE-ProRule" id="PRU00168"/>
    </source>
</evidence>
<dbReference type="SUPFAM" id="SSF50044">
    <property type="entry name" value="SH3-domain"/>
    <property type="match status" value="1"/>
</dbReference>
<dbReference type="PANTHER" id="PTHR23113:SF368">
    <property type="entry name" value="CELL DIVISION CONTROL PROTEIN 25"/>
    <property type="match status" value="1"/>
</dbReference>
<feature type="region of interest" description="Disordered" evidence="5">
    <location>
        <begin position="771"/>
        <end position="802"/>
    </location>
</feature>
<dbReference type="FunFam" id="2.30.30.40:FF:000072">
    <property type="entry name" value="Unconventional Myosin IB"/>
    <property type="match status" value="1"/>
</dbReference>
<name>A0A165TRM9_9APHY</name>
<evidence type="ECO:0000259" key="9">
    <source>
        <dbReference type="PROSITE" id="PS50212"/>
    </source>
</evidence>
<dbReference type="InterPro" id="IPR001452">
    <property type="entry name" value="SH3_domain"/>
</dbReference>
<feature type="region of interest" description="Disordered" evidence="5">
    <location>
        <begin position="304"/>
        <end position="330"/>
    </location>
</feature>
<dbReference type="Gene3D" id="2.30.30.40">
    <property type="entry name" value="SH3 Domains"/>
    <property type="match status" value="1"/>
</dbReference>
<dbReference type="PRINTS" id="PR00452">
    <property type="entry name" value="SH3DOMAIN"/>
</dbReference>
<dbReference type="InterPro" id="IPR036028">
    <property type="entry name" value="SH3-like_dom_sf"/>
</dbReference>
<dbReference type="SMART" id="SM00326">
    <property type="entry name" value="SH3"/>
    <property type="match status" value="1"/>
</dbReference>
<dbReference type="GO" id="GO:0007265">
    <property type="term" value="P:Ras protein signal transduction"/>
    <property type="evidence" value="ECO:0007669"/>
    <property type="project" value="TreeGrafter"/>
</dbReference>
<dbReference type="SMART" id="SM00456">
    <property type="entry name" value="WW"/>
    <property type="match status" value="2"/>
</dbReference>
<feature type="domain" description="SH3" evidence="6">
    <location>
        <begin position="41"/>
        <end position="100"/>
    </location>
</feature>
<feature type="domain" description="Ras-GEF" evidence="7">
    <location>
        <begin position="1030"/>
        <end position="1267"/>
    </location>
</feature>
<dbReference type="Gene3D" id="2.20.70.10">
    <property type="match status" value="1"/>
</dbReference>
<dbReference type="InterPro" id="IPR008937">
    <property type="entry name" value="Ras-like_GEF"/>
</dbReference>
<dbReference type="InterPro" id="IPR001202">
    <property type="entry name" value="WW_dom"/>
</dbReference>
<dbReference type="GO" id="GO:0005886">
    <property type="term" value="C:plasma membrane"/>
    <property type="evidence" value="ECO:0007669"/>
    <property type="project" value="TreeGrafter"/>
</dbReference>
<dbReference type="Pfam" id="PF00618">
    <property type="entry name" value="RasGEF_N"/>
    <property type="match status" value="1"/>
</dbReference>
<evidence type="ECO:0000256" key="4">
    <source>
        <dbReference type="PROSITE-ProRule" id="PRU00192"/>
    </source>
</evidence>
<dbReference type="EMBL" id="KV429035">
    <property type="protein sequence ID" value="KZT73841.1"/>
    <property type="molecule type" value="Genomic_DNA"/>
</dbReference>
<dbReference type="InterPro" id="IPR000651">
    <property type="entry name" value="Ras-like_Gua-exchang_fac_N"/>
</dbReference>
<evidence type="ECO:0000313" key="10">
    <source>
        <dbReference type="EMBL" id="KZT73841.1"/>
    </source>
</evidence>
<protein>
    <submittedName>
        <fullName evidence="10">Ras GEF</fullName>
    </submittedName>
</protein>
<dbReference type="CDD" id="cd06224">
    <property type="entry name" value="REM"/>
    <property type="match status" value="1"/>
</dbReference>
<dbReference type="InterPro" id="IPR001895">
    <property type="entry name" value="RASGEF_cat_dom"/>
</dbReference>
<evidence type="ECO:0000256" key="2">
    <source>
        <dbReference type="ARBA" id="ARBA00022658"/>
    </source>
</evidence>
<dbReference type="STRING" id="1314783.A0A165TRM9"/>
<dbReference type="Gene3D" id="1.20.870.10">
    <property type="entry name" value="Son of sevenless (SoS) protein Chain: S domain 1"/>
    <property type="match status" value="1"/>
</dbReference>
<dbReference type="PROSITE" id="PS50212">
    <property type="entry name" value="RASGEF_NTER"/>
    <property type="match status" value="1"/>
</dbReference>
<accession>A0A165TRM9</accession>
<evidence type="ECO:0000313" key="11">
    <source>
        <dbReference type="Proteomes" id="UP000076727"/>
    </source>
</evidence>
<feature type="compositionally biased region" description="Low complexity" evidence="5">
    <location>
        <begin position="210"/>
        <end position="220"/>
    </location>
</feature>
<feature type="domain" description="N-terminal Ras-GEF" evidence="9">
    <location>
        <begin position="866"/>
        <end position="997"/>
    </location>
</feature>
<dbReference type="Pfam" id="PF00018">
    <property type="entry name" value="SH3_1"/>
    <property type="match status" value="1"/>
</dbReference>
<organism evidence="10 11">
    <name type="scientific">Daedalea quercina L-15889</name>
    <dbReference type="NCBI Taxonomy" id="1314783"/>
    <lineage>
        <taxon>Eukaryota</taxon>
        <taxon>Fungi</taxon>
        <taxon>Dikarya</taxon>
        <taxon>Basidiomycota</taxon>
        <taxon>Agaricomycotina</taxon>
        <taxon>Agaricomycetes</taxon>
        <taxon>Polyporales</taxon>
        <taxon>Fomitopsis</taxon>
    </lineage>
</organism>
<dbReference type="SUPFAM" id="SSF48366">
    <property type="entry name" value="Ras GEF"/>
    <property type="match status" value="1"/>
</dbReference>
<dbReference type="CDD" id="cd11883">
    <property type="entry name" value="SH3_Sdc25"/>
    <property type="match status" value="1"/>
</dbReference>
<keyword evidence="11" id="KW-1185">Reference proteome</keyword>
<feature type="compositionally biased region" description="Low complexity" evidence="5">
    <location>
        <begin position="781"/>
        <end position="793"/>
    </location>
</feature>
<feature type="region of interest" description="Disordered" evidence="5">
    <location>
        <begin position="413"/>
        <end position="436"/>
    </location>
</feature>
<evidence type="ECO:0000259" key="8">
    <source>
        <dbReference type="PROSITE" id="PS50020"/>
    </source>
</evidence>
<gene>
    <name evidence="10" type="ORF">DAEQUDRAFT_721307</name>
</gene>